<evidence type="ECO:0000313" key="2">
    <source>
        <dbReference type="EMBL" id="HIY69260.1"/>
    </source>
</evidence>
<comment type="caution">
    <text evidence="2">The sequence shown here is derived from an EMBL/GenBank/DDBJ whole genome shotgun (WGS) entry which is preliminary data.</text>
</comment>
<protein>
    <submittedName>
        <fullName evidence="2">PorV/PorQ family protein</fullName>
    </submittedName>
</protein>
<evidence type="ECO:0000313" key="3">
    <source>
        <dbReference type="Proteomes" id="UP000886844"/>
    </source>
</evidence>
<dbReference type="AlphaFoldDB" id="A0A9D2CD58"/>
<feature type="chain" id="PRO_5039356876" evidence="1">
    <location>
        <begin position="21"/>
        <end position="293"/>
    </location>
</feature>
<evidence type="ECO:0000256" key="1">
    <source>
        <dbReference type="SAM" id="SignalP"/>
    </source>
</evidence>
<sequence>MKRFMTLLAATALISGAASAQEATLPTPDAKTIGMGGVMMTTLSGSHAIYNNSATAMFQRSPSQISSSYYGQGSFDYYAVSGSCRLGSENLIQAGWRQYLRERGNSDMAVDLGYSRRINDRWAVGIVARYLHLSRPEISADALAADLSIAYQLPLENLGSYSALRAGAKIANLGAYLNDTDYILPMDLTAGVALDTFLSDAHEITVGTDLGYYFYPKGVRGFQMSLGMEYNLMQLVQFRAGYHYGEQRYYYPSYWSVGCGVRILHLRLDFAYLFAPKETLLHNTYSLSFGFDF</sequence>
<dbReference type="NCBIfam" id="NF033709">
    <property type="entry name" value="PorV_fam"/>
    <property type="match status" value="1"/>
</dbReference>
<name>A0A9D2CD58_9BACT</name>
<reference evidence="2" key="1">
    <citation type="journal article" date="2021" name="PeerJ">
        <title>Extensive microbial diversity within the chicken gut microbiome revealed by metagenomics and culture.</title>
        <authorList>
            <person name="Gilroy R."/>
            <person name="Ravi A."/>
            <person name="Getino M."/>
            <person name="Pursley I."/>
            <person name="Horton D.L."/>
            <person name="Alikhan N.F."/>
            <person name="Baker D."/>
            <person name="Gharbi K."/>
            <person name="Hall N."/>
            <person name="Watson M."/>
            <person name="Adriaenssens E.M."/>
            <person name="Foster-Nyarko E."/>
            <person name="Jarju S."/>
            <person name="Secka A."/>
            <person name="Antonio M."/>
            <person name="Oren A."/>
            <person name="Chaudhuri R.R."/>
            <person name="La Ragione R."/>
            <person name="Hildebrand F."/>
            <person name="Pallen M.J."/>
        </authorList>
    </citation>
    <scope>NUCLEOTIDE SEQUENCE</scope>
    <source>
        <strain evidence="2">5134</strain>
    </source>
</reference>
<reference evidence="2" key="2">
    <citation type="submission" date="2021-04" db="EMBL/GenBank/DDBJ databases">
        <authorList>
            <person name="Gilroy R."/>
        </authorList>
    </citation>
    <scope>NUCLEOTIDE SEQUENCE</scope>
    <source>
        <strain evidence="2">5134</strain>
    </source>
</reference>
<keyword evidence="1" id="KW-0732">Signal</keyword>
<organism evidence="2 3">
    <name type="scientific">Candidatus Alistipes intestinigallinarum</name>
    <dbReference type="NCBI Taxonomy" id="2838440"/>
    <lineage>
        <taxon>Bacteria</taxon>
        <taxon>Pseudomonadati</taxon>
        <taxon>Bacteroidota</taxon>
        <taxon>Bacteroidia</taxon>
        <taxon>Bacteroidales</taxon>
        <taxon>Rikenellaceae</taxon>
        <taxon>Alistipes</taxon>
    </lineage>
</organism>
<dbReference type="Proteomes" id="UP000886844">
    <property type="component" value="Unassembled WGS sequence"/>
</dbReference>
<dbReference type="EMBL" id="DXDA01000060">
    <property type="protein sequence ID" value="HIY69260.1"/>
    <property type="molecule type" value="Genomic_DNA"/>
</dbReference>
<feature type="signal peptide" evidence="1">
    <location>
        <begin position="1"/>
        <end position="20"/>
    </location>
</feature>
<dbReference type="Gene3D" id="2.40.160.60">
    <property type="entry name" value="Outer membrane protein transport protein (OMPP1/FadL/TodX)"/>
    <property type="match status" value="1"/>
</dbReference>
<accession>A0A9D2CD58</accession>
<proteinExistence type="predicted"/>
<gene>
    <name evidence="2" type="ORF">H9828_07570</name>
</gene>